<protein>
    <submittedName>
        <fullName evidence="1">Uncharacterized protein</fullName>
    </submittedName>
</protein>
<comment type="caution">
    <text evidence="1">The sequence shown here is derived from an EMBL/GenBank/DDBJ whole genome shotgun (WGS) entry which is preliminary data.</text>
</comment>
<sequence length="49" mass="5465">MALMGGFSAPILVDIEAMAPGGVGDLWHPLKISKYRHYFNPTYEAKKWG</sequence>
<name>A0A853F5B5_9GAMM</name>
<dbReference type="EMBL" id="JACCHT010000001">
    <property type="protein sequence ID" value="NYT27430.1"/>
    <property type="molecule type" value="Genomic_DNA"/>
</dbReference>
<proteinExistence type="predicted"/>
<reference evidence="1 2" key="1">
    <citation type="submission" date="2020-05" db="EMBL/GenBank/DDBJ databases">
        <title>Horizontal transmission and recombination maintain forever young bacterial symbiont genomes.</title>
        <authorList>
            <person name="Russell S.L."/>
            <person name="Pepper-Tunick E."/>
            <person name="Svedberg J."/>
            <person name="Byrne A."/>
            <person name="Ruelas Castillo J."/>
            <person name="Vollmers C."/>
            <person name="Beinart R.A."/>
            <person name="Corbett-Detig R."/>
        </authorList>
    </citation>
    <scope>NUCLEOTIDE SEQUENCE [LARGE SCALE GENOMIC DNA]</scope>
    <source>
        <strain evidence="1">455</strain>
    </source>
</reference>
<evidence type="ECO:0000313" key="1">
    <source>
        <dbReference type="EMBL" id="NYT27430.1"/>
    </source>
</evidence>
<dbReference type="Proteomes" id="UP000568751">
    <property type="component" value="Unassembled WGS sequence"/>
</dbReference>
<accession>A0A853F5B5</accession>
<organism evidence="1 2">
    <name type="scientific">Candidatus Thiodubiliella endoseptemdiera</name>
    <dbReference type="NCBI Taxonomy" id="2738886"/>
    <lineage>
        <taxon>Bacteria</taxon>
        <taxon>Pseudomonadati</taxon>
        <taxon>Pseudomonadota</taxon>
        <taxon>Gammaproteobacteria</taxon>
        <taxon>Candidatus Pseudothioglobaceae</taxon>
        <taxon>Candidatus Thiodubiliella</taxon>
    </lineage>
</organism>
<evidence type="ECO:0000313" key="2">
    <source>
        <dbReference type="Proteomes" id="UP000568751"/>
    </source>
</evidence>
<gene>
    <name evidence="1" type="ORF">H0A76_05740</name>
</gene>
<dbReference type="AlphaFoldDB" id="A0A853F5B5"/>